<feature type="compositionally biased region" description="Basic and acidic residues" evidence="1">
    <location>
        <begin position="43"/>
        <end position="59"/>
    </location>
</feature>
<protein>
    <submittedName>
        <fullName evidence="2">Uncharacterized protein</fullName>
    </submittedName>
</protein>
<keyword evidence="3" id="KW-1185">Reference proteome</keyword>
<organism evidence="2 3">
    <name type="scientific">Vespula pensylvanica</name>
    <name type="common">Western yellow jacket</name>
    <name type="synonym">Wasp</name>
    <dbReference type="NCBI Taxonomy" id="30213"/>
    <lineage>
        <taxon>Eukaryota</taxon>
        <taxon>Metazoa</taxon>
        <taxon>Ecdysozoa</taxon>
        <taxon>Arthropoda</taxon>
        <taxon>Hexapoda</taxon>
        <taxon>Insecta</taxon>
        <taxon>Pterygota</taxon>
        <taxon>Neoptera</taxon>
        <taxon>Endopterygota</taxon>
        <taxon>Hymenoptera</taxon>
        <taxon>Apocrita</taxon>
        <taxon>Aculeata</taxon>
        <taxon>Vespoidea</taxon>
        <taxon>Vespidae</taxon>
        <taxon>Vespinae</taxon>
        <taxon>Vespula</taxon>
    </lineage>
</organism>
<dbReference type="Proteomes" id="UP000600918">
    <property type="component" value="Unassembled WGS sequence"/>
</dbReference>
<dbReference type="EMBL" id="JACSDY010000002">
    <property type="protein sequence ID" value="KAF7434927.1"/>
    <property type="molecule type" value="Genomic_DNA"/>
</dbReference>
<reference evidence="2" key="1">
    <citation type="journal article" date="2020" name="G3 (Bethesda)">
        <title>High-Quality Assemblies for Three Invasive Social Wasps from the &lt;i&gt;Vespula&lt;/i&gt; Genus.</title>
        <authorList>
            <person name="Harrop T.W.R."/>
            <person name="Guhlin J."/>
            <person name="McLaughlin G.M."/>
            <person name="Permina E."/>
            <person name="Stockwell P."/>
            <person name="Gilligan J."/>
            <person name="Le Lec M.F."/>
            <person name="Gruber M.A.M."/>
            <person name="Quinn O."/>
            <person name="Lovegrove M."/>
            <person name="Duncan E.J."/>
            <person name="Remnant E.J."/>
            <person name="Van Eeckhoven J."/>
            <person name="Graham B."/>
            <person name="Knapp R.A."/>
            <person name="Langford K.W."/>
            <person name="Kronenberg Z."/>
            <person name="Press M.O."/>
            <person name="Eacker S.M."/>
            <person name="Wilson-Rankin E.E."/>
            <person name="Purcell J."/>
            <person name="Lester P.J."/>
            <person name="Dearden P.K."/>
        </authorList>
    </citation>
    <scope>NUCLEOTIDE SEQUENCE</scope>
    <source>
        <strain evidence="2">Volc-1</strain>
    </source>
</reference>
<comment type="caution">
    <text evidence="2">The sequence shown here is derived from an EMBL/GenBank/DDBJ whole genome shotgun (WGS) entry which is preliminary data.</text>
</comment>
<name>A0A834PB99_VESPE</name>
<proteinExistence type="predicted"/>
<sequence length="95" mass="11036">MNQPSLEWKTHRSEFVPISQLDAYVNDDPKFQLPPHCRNVKEGKKEEIEIKDEEREKERNKRVKLTPMTDCRGSGGKGTSLTEQTRGKLVRGKNR</sequence>
<evidence type="ECO:0000313" key="2">
    <source>
        <dbReference type="EMBL" id="KAF7434927.1"/>
    </source>
</evidence>
<dbReference type="AlphaFoldDB" id="A0A834PB99"/>
<evidence type="ECO:0000313" key="3">
    <source>
        <dbReference type="Proteomes" id="UP000600918"/>
    </source>
</evidence>
<gene>
    <name evidence="2" type="ORF">H0235_003118</name>
</gene>
<feature type="region of interest" description="Disordered" evidence="1">
    <location>
        <begin position="43"/>
        <end position="95"/>
    </location>
</feature>
<evidence type="ECO:0000256" key="1">
    <source>
        <dbReference type="SAM" id="MobiDB-lite"/>
    </source>
</evidence>
<accession>A0A834PB99</accession>